<reference evidence="6" key="1">
    <citation type="submission" date="2009-09" db="EMBL/GenBank/DDBJ databases">
        <title>The complete chromosome of Desulfohalobium retbaense DSM 5692.</title>
        <authorList>
            <consortium name="US DOE Joint Genome Institute (JGI-PGF)"/>
            <person name="Lucas S."/>
            <person name="Copeland A."/>
            <person name="Lapidus A."/>
            <person name="Glavina del Rio T."/>
            <person name="Dalin E."/>
            <person name="Tice H."/>
            <person name="Bruce D."/>
            <person name="Goodwin L."/>
            <person name="Pitluck S."/>
            <person name="Kyrpides N."/>
            <person name="Mavromatis K."/>
            <person name="Ivanova N."/>
            <person name="Mikhailova N."/>
            <person name="Munk A.C."/>
            <person name="Brettin T."/>
            <person name="Detter J.C."/>
            <person name="Han C."/>
            <person name="Tapia R."/>
            <person name="Larimer F."/>
            <person name="Land M."/>
            <person name="Hauser L."/>
            <person name="Markowitz V."/>
            <person name="Cheng J.-F."/>
            <person name="Hugenholtz P."/>
            <person name="Woyke T."/>
            <person name="Wu D."/>
            <person name="Spring S."/>
            <person name="Klenk H.-P."/>
            <person name="Eisen J.A."/>
        </authorList>
    </citation>
    <scope>NUCLEOTIDE SEQUENCE [LARGE SCALE GENOMIC DNA]</scope>
    <source>
        <strain evidence="6">DSM 5692</strain>
    </source>
</reference>
<feature type="domain" description="Bacterial type II secretion system protein E" evidence="4">
    <location>
        <begin position="593"/>
        <end position="607"/>
    </location>
</feature>
<dbReference type="STRING" id="485915.Dret_1659"/>
<dbReference type="HOGENOM" id="CLU_013446_10_1_7"/>
<comment type="similarity">
    <text evidence="1">Belongs to the GSP E family.</text>
</comment>
<gene>
    <name evidence="5" type="ordered locus">Dret_1659</name>
</gene>
<dbReference type="CDD" id="cd01129">
    <property type="entry name" value="PulE-GspE-like"/>
    <property type="match status" value="1"/>
</dbReference>
<dbReference type="GO" id="GO:0016887">
    <property type="term" value="F:ATP hydrolysis activity"/>
    <property type="evidence" value="ECO:0007669"/>
    <property type="project" value="TreeGrafter"/>
</dbReference>
<dbReference type="SUPFAM" id="SSF48452">
    <property type="entry name" value="TPR-like"/>
    <property type="match status" value="1"/>
</dbReference>
<dbReference type="eggNOG" id="COG3071">
    <property type="taxonomic scope" value="Bacteria"/>
</dbReference>
<dbReference type="Pfam" id="PF00437">
    <property type="entry name" value="T2SSE"/>
    <property type="match status" value="1"/>
</dbReference>
<dbReference type="SUPFAM" id="SSF160246">
    <property type="entry name" value="EspE N-terminal domain-like"/>
    <property type="match status" value="1"/>
</dbReference>
<dbReference type="InterPro" id="IPR037257">
    <property type="entry name" value="T2SS_E_N_sf"/>
</dbReference>
<proteinExistence type="inferred from homology"/>
<dbReference type="GO" id="GO:0005886">
    <property type="term" value="C:plasma membrane"/>
    <property type="evidence" value="ECO:0007669"/>
    <property type="project" value="TreeGrafter"/>
</dbReference>
<dbReference type="RefSeq" id="WP_015752086.1">
    <property type="nucleotide sequence ID" value="NC_013223.1"/>
</dbReference>
<evidence type="ECO:0000256" key="2">
    <source>
        <dbReference type="ARBA" id="ARBA00022741"/>
    </source>
</evidence>
<accession>C8X3E6</accession>
<dbReference type="Gene3D" id="3.30.450.90">
    <property type="match status" value="1"/>
</dbReference>
<keyword evidence="2" id="KW-0547">Nucleotide-binding</keyword>
<dbReference type="PANTHER" id="PTHR30258:SF1">
    <property type="entry name" value="PROTEIN TRANSPORT PROTEIN HOFB HOMOLOG"/>
    <property type="match status" value="1"/>
</dbReference>
<evidence type="ECO:0000259" key="4">
    <source>
        <dbReference type="PROSITE" id="PS00662"/>
    </source>
</evidence>
<dbReference type="PROSITE" id="PS00662">
    <property type="entry name" value="T2SP_E"/>
    <property type="match status" value="1"/>
</dbReference>
<dbReference type="GO" id="GO:0005524">
    <property type="term" value="F:ATP binding"/>
    <property type="evidence" value="ECO:0007669"/>
    <property type="project" value="UniProtKB-KW"/>
</dbReference>
<dbReference type="Gene3D" id="3.40.50.300">
    <property type="entry name" value="P-loop containing nucleotide triphosphate hydrolases"/>
    <property type="match status" value="1"/>
</dbReference>
<evidence type="ECO:0000256" key="1">
    <source>
        <dbReference type="ARBA" id="ARBA00006611"/>
    </source>
</evidence>
<dbReference type="InterPro" id="IPR011990">
    <property type="entry name" value="TPR-like_helical_dom_sf"/>
</dbReference>
<dbReference type="Proteomes" id="UP000001052">
    <property type="component" value="Chromosome"/>
</dbReference>
<dbReference type="InterPro" id="IPR007831">
    <property type="entry name" value="T2SS_GspE_N"/>
</dbReference>
<dbReference type="Gene3D" id="3.30.300.160">
    <property type="entry name" value="Type II secretion system, protein E, N-terminal domain"/>
    <property type="match status" value="1"/>
</dbReference>
<keyword evidence="3" id="KW-0067">ATP-binding</keyword>
<dbReference type="SMART" id="SM00382">
    <property type="entry name" value="AAA"/>
    <property type="match status" value="1"/>
</dbReference>
<evidence type="ECO:0000256" key="3">
    <source>
        <dbReference type="ARBA" id="ARBA00022840"/>
    </source>
</evidence>
<dbReference type="Gene3D" id="1.25.40.10">
    <property type="entry name" value="Tetratricopeptide repeat domain"/>
    <property type="match status" value="1"/>
</dbReference>
<dbReference type="PANTHER" id="PTHR30258">
    <property type="entry name" value="TYPE II SECRETION SYSTEM PROTEIN GSPE-RELATED"/>
    <property type="match status" value="1"/>
</dbReference>
<dbReference type="eggNOG" id="COG2804">
    <property type="taxonomic scope" value="Bacteria"/>
</dbReference>
<dbReference type="SUPFAM" id="SSF52540">
    <property type="entry name" value="P-loop containing nucleoside triphosphate hydrolases"/>
    <property type="match status" value="1"/>
</dbReference>
<organism evidence="5 6">
    <name type="scientific">Desulfohalobium retbaense (strain ATCC 49708 / DSM 5692 / JCM 16813 / HR100)</name>
    <dbReference type="NCBI Taxonomy" id="485915"/>
    <lineage>
        <taxon>Bacteria</taxon>
        <taxon>Pseudomonadati</taxon>
        <taxon>Thermodesulfobacteriota</taxon>
        <taxon>Desulfovibrionia</taxon>
        <taxon>Desulfovibrionales</taxon>
        <taxon>Desulfohalobiaceae</taxon>
        <taxon>Desulfohalobium</taxon>
    </lineage>
</organism>
<evidence type="ECO:0000313" key="5">
    <source>
        <dbReference type="EMBL" id="ACV68943.1"/>
    </source>
</evidence>
<keyword evidence="6" id="KW-1185">Reference proteome</keyword>
<reference evidence="5 6" key="2">
    <citation type="journal article" date="2010" name="Stand. Genomic Sci.">
        <title>Complete genome sequence of Desulfohalobium retbaense type strain (HR(100)).</title>
        <authorList>
            <person name="Spring S."/>
            <person name="Nolan M."/>
            <person name="Lapidus A."/>
            <person name="Glavina Del Rio T."/>
            <person name="Copeland A."/>
            <person name="Tice H."/>
            <person name="Cheng J.F."/>
            <person name="Lucas S."/>
            <person name="Land M."/>
            <person name="Chen F."/>
            <person name="Bruce D."/>
            <person name="Goodwin L."/>
            <person name="Pitluck S."/>
            <person name="Ivanova N."/>
            <person name="Mavromatis K."/>
            <person name="Mikhailova N."/>
            <person name="Pati A."/>
            <person name="Chen A."/>
            <person name="Palaniappan K."/>
            <person name="Hauser L."/>
            <person name="Chang Y.J."/>
            <person name="Jeffries C.D."/>
            <person name="Munk C."/>
            <person name="Kiss H."/>
            <person name="Chain P."/>
            <person name="Han C."/>
            <person name="Brettin T."/>
            <person name="Detter J.C."/>
            <person name="Schuler E."/>
            <person name="Goker M."/>
            <person name="Rohde M."/>
            <person name="Bristow J."/>
            <person name="Eisen J.A."/>
            <person name="Markowitz V."/>
            <person name="Hugenholtz P."/>
            <person name="Kyrpides N.C."/>
            <person name="Klenk H.P."/>
        </authorList>
    </citation>
    <scope>NUCLEOTIDE SEQUENCE [LARGE SCALE GENOMIC DNA]</scope>
    <source>
        <strain evidence="5 6">DSM 5692</strain>
    </source>
</reference>
<dbReference type="InterPro" id="IPR003593">
    <property type="entry name" value="AAA+_ATPase"/>
</dbReference>
<name>C8X3E6_DESRD</name>
<sequence length="785" mass="88198">MSWEGFLSFLRQRRRLVQETAEQGDLRSSARAAQRTLFVLRQTRPLAARKGLTKQWRKMEDYFAGRSEPGLGAEEPAGGEVALGTGQGVLERARKRCANGDYEGGLTVLLHEYRNGKRDPVLLRFAAECFEHSNRYQEGADFIASALLEQEFPPADQAHLQFVLSGWYLQLGKTNEARQALWKVQRLDPHYPGLQGRLQHLLPAQTEKPKSRYGLLLASGQLSEEQLQQATEEANKRDGDVDQVLLRDYGIDRDVLGASLSAFYDVDFVAFDREIDPPFGLFEKRSLDPDFLKRYGWVPFAEEGQDIVVLMSNPFDLGRMDEIRFILGTSRIVPKVALQADIQAYIDHFFQSFGPSEEIFSFDEEVVALDEDDSRLEGVEEVSEEDSEVVRLVNSLLIEAWKRQASDIHIEPDSRNRSCTIRLRVDGTCHEFRKFRIGLARPLVSRVKIMAHLDIAERRLPQDGKIKLKLPGMNTVVEYRVATLPTVDGQEDVVMRVLSSGKPLPLEQLGLHSGVLEAFKRMVYRPYGLLLVVGPTGSGKTTTLHSAVSYINSSDRKIWTAEDPVEITQTGLRQLQVQPKIGLTFAAALRSFLRADPDVIMIGEMRDEETAHIGVEASLTGHLVFSTLHTNSAPETITRLLDMELDPFNFADSLLCVLAQRLVKTLCPRCKKPYTPSAEEIEELRLEFGTNWETAVPEQWRAEPVLYQPHGCSSCLGGYRGRTGIHELMLNTGGLKTCIKHRKPTEELRLQAVEDGMLSLKEDGLLKVIEGLTDVSQVRKAVGGS</sequence>
<dbReference type="InterPro" id="IPR001482">
    <property type="entry name" value="T2SS/T4SS_dom"/>
</dbReference>
<dbReference type="EMBL" id="CP001734">
    <property type="protein sequence ID" value="ACV68943.1"/>
    <property type="molecule type" value="Genomic_DNA"/>
</dbReference>
<dbReference type="AlphaFoldDB" id="C8X3E6"/>
<protein>
    <submittedName>
        <fullName evidence="5">Type II secretion system protein E</fullName>
    </submittedName>
</protein>
<dbReference type="InterPro" id="IPR027417">
    <property type="entry name" value="P-loop_NTPase"/>
</dbReference>
<dbReference type="KEGG" id="drt:Dret_1659"/>
<dbReference type="Pfam" id="PF05157">
    <property type="entry name" value="MshEN"/>
    <property type="match status" value="1"/>
</dbReference>
<evidence type="ECO:0000313" key="6">
    <source>
        <dbReference type="Proteomes" id="UP000001052"/>
    </source>
</evidence>